<dbReference type="EMBL" id="JBHMBC010000025">
    <property type="protein sequence ID" value="MFB9820855.1"/>
    <property type="molecule type" value="Genomic_DNA"/>
</dbReference>
<accession>A0ABV5Y348</accession>
<feature type="domain" description="ANTAR" evidence="3">
    <location>
        <begin position="153"/>
        <end position="214"/>
    </location>
</feature>
<dbReference type="PROSITE" id="PS50921">
    <property type="entry name" value="ANTAR"/>
    <property type="match status" value="1"/>
</dbReference>
<dbReference type="SMART" id="SM01012">
    <property type="entry name" value="ANTAR"/>
    <property type="match status" value="1"/>
</dbReference>
<reference evidence="4 5" key="1">
    <citation type="submission" date="2024-09" db="EMBL/GenBank/DDBJ databases">
        <authorList>
            <person name="Sun Q."/>
            <person name="Mori K."/>
        </authorList>
    </citation>
    <scope>NUCLEOTIDE SEQUENCE [LARGE SCALE GENOMIC DNA]</scope>
    <source>
        <strain evidence="4 5">JCM 1334</strain>
    </source>
</reference>
<dbReference type="Pfam" id="PF03861">
    <property type="entry name" value="ANTAR"/>
    <property type="match status" value="1"/>
</dbReference>
<evidence type="ECO:0000256" key="2">
    <source>
        <dbReference type="ARBA" id="ARBA00023163"/>
    </source>
</evidence>
<dbReference type="InterPro" id="IPR036388">
    <property type="entry name" value="WH-like_DNA-bd_sf"/>
</dbReference>
<dbReference type="Proteomes" id="UP001589702">
    <property type="component" value="Unassembled WGS sequence"/>
</dbReference>
<dbReference type="RefSeq" id="WP_344788720.1">
    <property type="nucleotide sequence ID" value="NZ_BAAAWN010000001.1"/>
</dbReference>
<dbReference type="SUPFAM" id="SSF55781">
    <property type="entry name" value="GAF domain-like"/>
    <property type="match status" value="1"/>
</dbReference>
<protein>
    <submittedName>
        <fullName evidence="4">GAF and ANTAR domain-containing protein</fullName>
    </submittedName>
</protein>
<evidence type="ECO:0000313" key="4">
    <source>
        <dbReference type="EMBL" id="MFB9820855.1"/>
    </source>
</evidence>
<evidence type="ECO:0000256" key="1">
    <source>
        <dbReference type="ARBA" id="ARBA00023015"/>
    </source>
</evidence>
<name>A0ABV5Y348_ARTRM</name>
<keyword evidence="5" id="KW-1185">Reference proteome</keyword>
<sequence length="233" mass="24436">MVDPGVAGGALGDADLCTPFLTQLPVSGAAVSMFGGAASETLVCASDPLAARLDELQFDLGEGPRWEALHTKLPVLVPDVRYSHPYSWPVFSKAVLETEAAALFAFPLTLGALDLGVVELYHTKPGSLSYADYSTASVLAGQTAWHLLRRVLSVNSPDTDPAVEAALMSRREIHQATGMVLAQSGSSAADALLLMRAHAFAHALSLRETAEAVLRGSLSFAPGNDTHGSRGLQ</sequence>
<evidence type="ECO:0000313" key="5">
    <source>
        <dbReference type="Proteomes" id="UP001589702"/>
    </source>
</evidence>
<dbReference type="InterPro" id="IPR029016">
    <property type="entry name" value="GAF-like_dom_sf"/>
</dbReference>
<keyword evidence="2" id="KW-0804">Transcription</keyword>
<gene>
    <name evidence="4" type="ORF">ACFFP1_15255</name>
</gene>
<dbReference type="Pfam" id="PF13185">
    <property type="entry name" value="GAF_2"/>
    <property type="match status" value="1"/>
</dbReference>
<keyword evidence="1" id="KW-0805">Transcription regulation</keyword>
<evidence type="ECO:0000259" key="3">
    <source>
        <dbReference type="PROSITE" id="PS50921"/>
    </source>
</evidence>
<dbReference type="Gene3D" id="3.30.450.40">
    <property type="match status" value="1"/>
</dbReference>
<dbReference type="Gene3D" id="1.10.10.10">
    <property type="entry name" value="Winged helix-like DNA-binding domain superfamily/Winged helix DNA-binding domain"/>
    <property type="match status" value="1"/>
</dbReference>
<dbReference type="InterPro" id="IPR005561">
    <property type="entry name" value="ANTAR"/>
</dbReference>
<dbReference type="InterPro" id="IPR003018">
    <property type="entry name" value="GAF"/>
</dbReference>
<proteinExistence type="predicted"/>
<organism evidence="4 5">
    <name type="scientific">Arthrobacter ramosus</name>
    <dbReference type="NCBI Taxonomy" id="1672"/>
    <lineage>
        <taxon>Bacteria</taxon>
        <taxon>Bacillati</taxon>
        <taxon>Actinomycetota</taxon>
        <taxon>Actinomycetes</taxon>
        <taxon>Micrococcales</taxon>
        <taxon>Micrococcaceae</taxon>
        <taxon>Arthrobacter</taxon>
    </lineage>
</organism>
<comment type="caution">
    <text evidence="4">The sequence shown here is derived from an EMBL/GenBank/DDBJ whole genome shotgun (WGS) entry which is preliminary data.</text>
</comment>